<dbReference type="PANTHER" id="PTHR23542:SF1">
    <property type="entry name" value="MAJOR FACILITATOR SUPERFAMILY (MFS) PROFILE DOMAIN-CONTAINING PROTEIN"/>
    <property type="match status" value="1"/>
</dbReference>
<comment type="subcellular location">
    <subcellularLocation>
        <location evidence="1">Cell membrane</location>
        <topology evidence="1">Multi-pass membrane protein</topology>
    </subcellularLocation>
</comment>
<gene>
    <name evidence="7" type="ORF">SAMN05421505_11418</name>
</gene>
<evidence type="ECO:0000259" key="6">
    <source>
        <dbReference type="PROSITE" id="PS50850"/>
    </source>
</evidence>
<dbReference type="Gene3D" id="1.20.1250.20">
    <property type="entry name" value="MFS general substrate transporter like domains"/>
    <property type="match status" value="2"/>
</dbReference>
<reference evidence="7 8" key="1">
    <citation type="submission" date="2016-10" db="EMBL/GenBank/DDBJ databases">
        <authorList>
            <person name="de Groot N.N."/>
        </authorList>
    </citation>
    <scope>NUCLEOTIDE SEQUENCE [LARGE SCALE GENOMIC DNA]</scope>
    <source>
        <strain evidence="7 8">CPCC 201354</strain>
    </source>
</reference>
<evidence type="ECO:0000256" key="4">
    <source>
        <dbReference type="ARBA" id="ARBA00023136"/>
    </source>
</evidence>
<feature type="transmembrane region" description="Helical" evidence="5">
    <location>
        <begin position="22"/>
        <end position="42"/>
    </location>
</feature>
<feature type="domain" description="Major facilitator superfamily (MFS) profile" evidence="6">
    <location>
        <begin position="215"/>
        <end position="406"/>
    </location>
</feature>
<sequence>MVGPYRGLFNAPGVKGFVISGFVGRLPMSMLGISVILLISAITGSYGTAGAVAATVSVAFAISAPLSGRLVDRFGQARVLIPITLAHGGALTGLMLLAELGAPVWTLFAIGILVGATAVSLGSMVRARWAHFAAGDPTKLHTAFSFESVIDEVVFVAGPALATALATQISEYAGLVVVLLSAVIGTITFALQRGTQPPVRPKGSVSGRSPITIPGVALLSIVFLAMGAVFGSIDLITVAFAEQHGSKGHAGTMLAAFAGGSLISGIWFGSRQWKISLRSRFIRAVPIFALGIMPIVFVTSVPVMAVVLFIAGFSISPILITGYALVERMVPNGLLTEGMAWISTSVGFGVAAGAWAGGRLTDMYGASNAYGFALVCALLAAVTSLAGAALLRIPEEPSLAAPEVST</sequence>
<dbReference type="GO" id="GO:0022857">
    <property type="term" value="F:transmembrane transporter activity"/>
    <property type="evidence" value="ECO:0007669"/>
    <property type="project" value="InterPro"/>
</dbReference>
<dbReference type="SUPFAM" id="SSF103473">
    <property type="entry name" value="MFS general substrate transporter"/>
    <property type="match status" value="1"/>
</dbReference>
<name>A0A1G8BE83_9ACTN</name>
<dbReference type="InterPro" id="IPR036259">
    <property type="entry name" value="MFS_trans_sf"/>
</dbReference>
<keyword evidence="3 5" id="KW-1133">Transmembrane helix</keyword>
<dbReference type="InterPro" id="IPR020846">
    <property type="entry name" value="MFS_dom"/>
</dbReference>
<accession>A0A1G8BE83</accession>
<dbReference type="Pfam" id="PF07690">
    <property type="entry name" value="MFS_1"/>
    <property type="match status" value="1"/>
</dbReference>
<dbReference type="InterPro" id="IPR011701">
    <property type="entry name" value="MFS"/>
</dbReference>
<feature type="transmembrane region" description="Helical" evidence="5">
    <location>
        <begin position="104"/>
        <end position="125"/>
    </location>
</feature>
<feature type="transmembrane region" description="Helical" evidence="5">
    <location>
        <begin position="79"/>
        <end position="98"/>
    </location>
</feature>
<dbReference type="AlphaFoldDB" id="A0A1G8BE83"/>
<feature type="transmembrane region" description="Helical" evidence="5">
    <location>
        <begin position="146"/>
        <end position="166"/>
    </location>
</feature>
<protein>
    <submittedName>
        <fullName evidence="7">Predicted arabinose efflux permease, MFS family</fullName>
    </submittedName>
</protein>
<evidence type="ECO:0000313" key="8">
    <source>
        <dbReference type="Proteomes" id="UP000198923"/>
    </source>
</evidence>
<dbReference type="GO" id="GO:0005886">
    <property type="term" value="C:plasma membrane"/>
    <property type="evidence" value="ECO:0007669"/>
    <property type="project" value="UniProtKB-SubCell"/>
</dbReference>
<evidence type="ECO:0000256" key="3">
    <source>
        <dbReference type="ARBA" id="ARBA00022989"/>
    </source>
</evidence>
<feature type="transmembrane region" description="Helical" evidence="5">
    <location>
        <begin position="369"/>
        <end position="391"/>
    </location>
</feature>
<organism evidence="7 8">
    <name type="scientific">Sinosporangium album</name>
    <dbReference type="NCBI Taxonomy" id="504805"/>
    <lineage>
        <taxon>Bacteria</taxon>
        <taxon>Bacillati</taxon>
        <taxon>Actinomycetota</taxon>
        <taxon>Actinomycetes</taxon>
        <taxon>Streptosporangiales</taxon>
        <taxon>Streptosporangiaceae</taxon>
        <taxon>Sinosporangium</taxon>
    </lineage>
</organism>
<dbReference type="OrthoDB" id="9180256at2"/>
<feature type="transmembrane region" description="Helical" evidence="5">
    <location>
        <begin position="172"/>
        <end position="191"/>
    </location>
</feature>
<feature type="transmembrane region" description="Helical" evidence="5">
    <location>
        <begin position="211"/>
        <end position="230"/>
    </location>
</feature>
<keyword evidence="4 5" id="KW-0472">Membrane</keyword>
<feature type="transmembrane region" description="Helical" evidence="5">
    <location>
        <begin position="305"/>
        <end position="326"/>
    </location>
</feature>
<evidence type="ECO:0000313" key="7">
    <source>
        <dbReference type="EMBL" id="SDH31535.1"/>
    </source>
</evidence>
<dbReference type="STRING" id="504805.SAMN05421505_11418"/>
<feature type="transmembrane region" description="Helical" evidence="5">
    <location>
        <begin position="48"/>
        <end position="67"/>
    </location>
</feature>
<dbReference type="PANTHER" id="PTHR23542">
    <property type="match status" value="1"/>
</dbReference>
<keyword evidence="8" id="KW-1185">Reference proteome</keyword>
<feature type="transmembrane region" description="Helical" evidence="5">
    <location>
        <begin position="281"/>
        <end position="299"/>
    </location>
</feature>
<evidence type="ECO:0000256" key="2">
    <source>
        <dbReference type="ARBA" id="ARBA00022692"/>
    </source>
</evidence>
<evidence type="ECO:0000256" key="1">
    <source>
        <dbReference type="ARBA" id="ARBA00004651"/>
    </source>
</evidence>
<proteinExistence type="predicted"/>
<dbReference type="EMBL" id="FNCN01000014">
    <property type="protein sequence ID" value="SDH31535.1"/>
    <property type="molecule type" value="Genomic_DNA"/>
</dbReference>
<dbReference type="Proteomes" id="UP000198923">
    <property type="component" value="Unassembled WGS sequence"/>
</dbReference>
<dbReference type="PROSITE" id="PS50850">
    <property type="entry name" value="MFS"/>
    <property type="match status" value="1"/>
</dbReference>
<feature type="transmembrane region" description="Helical" evidence="5">
    <location>
        <begin position="250"/>
        <end position="269"/>
    </location>
</feature>
<evidence type="ECO:0000256" key="5">
    <source>
        <dbReference type="SAM" id="Phobius"/>
    </source>
</evidence>
<feature type="transmembrane region" description="Helical" evidence="5">
    <location>
        <begin position="338"/>
        <end position="357"/>
    </location>
</feature>
<keyword evidence="2 5" id="KW-0812">Transmembrane</keyword>